<keyword evidence="3" id="KW-1185">Reference proteome</keyword>
<dbReference type="EMBL" id="OV725080">
    <property type="protein sequence ID" value="CAH1398544.1"/>
    <property type="molecule type" value="Genomic_DNA"/>
</dbReference>
<evidence type="ECO:0000313" key="3">
    <source>
        <dbReference type="Proteomes" id="UP001152798"/>
    </source>
</evidence>
<proteinExistence type="predicted"/>
<dbReference type="AlphaFoldDB" id="A0A9P0MML4"/>
<evidence type="ECO:0000256" key="1">
    <source>
        <dbReference type="SAM" id="MobiDB-lite"/>
    </source>
</evidence>
<feature type="region of interest" description="Disordered" evidence="1">
    <location>
        <begin position="1"/>
        <end position="26"/>
    </location>
</feature>
<protein>
    <submittedName>
        <fullName evidence="2">Uncharacterized protein</fullName>
    </submittedName>
</protein>
<dbReference type="Proteomes" id="UP001152798">
    <property type="component" value="Chromosome 4"/>
</dbReference>
<accession>A0A9P0MML4</accession>
<sequence length="113" mass="12986">MDYRTLCRAGESPGGGRRTRTSARKGRNHCLLDYPNRKNSFPEPAGVLHPDGRLIGMRDHSRLSRHYLSDLIISFIQSQMLFHFPIHLLTRHLLSTVPLPEGLPCLNESQIRW</sequence>
<reference evidence="2" key="1">
    <citation type="submission" date="2022-01" db="EMBL/GenBank/DDBJ databases">
        <authorList>
            <person name="King R."/>
        </authorList>
    </citation>
    <scope>NUCLEOTIDE SEQUENCE</scope>
</reference>
<feature type="compositionally biased region" description="Basic residues" evidence="1">
    <location>
        <begin position="17"/>
        <end position="26"/>
    </location>
</feature>
<gene>
    <name evidence="2" type="ORF">NEZAVI_LOCUS8166</name>
</gene>
<evidence type="ECO:0000313" key="2">
    <source>
        <dbReference type="EMBL" id="CAH1398544.1"/>
    </source>
</evidence>
<name>A0A9P0MML4_NEZVI</name>
<organism evidence="2 3">
    <name type="scientific">Nezara viridula</name>
    <name type="common">Southern green stink bug</name>
    <name type="synonym">Cimex viridulus</name>
    <dbReference type="NCBI Taxonomy" id="85310"/>
    <lineage>
        <taxon>Eukaryota</taxon>
        <taxon>Metazoa</taxon>
        <taxon>Ecdysozoa</taxon>
        <taxon>Arthropoda</taxon>
        <taxon>Hexapoda</taxon>
        <taxon>Insecta</taxon>
        <taxon>Pterygota</taxon>
        <taxon>Neoptera</taxon>
        <taxon>Paraneoptera</taxon>
        <taxon>Hemiptera</taxon>
        <taxon>Heteroptera</taxon>
        <taxon>Panheteroptera</taxon>
        <taxon>Pentatomomorpha</taxon>
        <taxon>Pentatomoidea</taxon>
        <taxon>Pentatomidae</taxon>
        <taxon>Pentatominae</taxon>
        <taxon>Nezara</taxon>
    </lineage>
</organism>